<accession>Q024T5</accession>
<dbReference type="KEGG" id="sus:Acid_2502"/>
<dbReference type="EMBL" id="CP000473">
    <property type="protein sequence ID" value="ABJ83491.1"/>
    <property type="molecule type" value="Genomic_DNA"/>
</dbReference>
<dbReference type="eggNOG" id="COG3828">
    <property type="taxonomic scope" value="Bacteria"/>
</dbReference>
<dbReference type="STRING" id="234267.Acid_2502"/>
<feature type="signal peptide" evidence="1">
    <location>
        <begin position="1"/>
        <end position="18"/>
    </location>
</feature>
<dbReference type="Gene3D" id="2.60.120.560">
    <property type="entry name" value="Exo-inulinase, domain 1"/>
    <property type="match status" value="1"/>
</dbReference>
<keyword evidence="1" id="KW-0732">Signal</keyword>
<evidence type="ECO:0000313" key="3">
    <source>
        <dbReference type="EMBL" id="ABJ83491.1"/>
    </source>
</evidence>
<dbReference type="InParanoid" id="Q024T5"/>
<feature type="domain" description="3-keto-alpha-glucoside-1,2-lyase/3-keto-2-hydroxy-glucal hydratase" evidence="2">
    <location>
        <begin position="22"/>
        <end position="224"/>
    </location>
</feature>
<reference evidence="3" key="1">
    <citation type="submission" date="2006-10" db="EMBL/GenBank/DDBJ databases">
        <title>Complete sequence of Solibacter usitatus Ellin6076.</title>
        <authorList>
            <consortium name="US DOE Joint Genome Institute"/>
            <person name="Copeland A."/>
            <person name="Lucas S."/>
            <person name="Lapidus A."/>
            <person name="Barry K."/>
            <person name="Detter J.C."/>
            <person name="Glavina del Rio T."/>
            <person name="Hammon N."/>
            <person name="Israni S."/>
            <person name="Dalin E."/>
            <person name="Tice H."/>
            <person name="Pitluck S."/>
            <person name="Thompson L.S."/>
            <person name="Brettin T."/>
            <person name="Bruce D."/>
            <person name="Han C."/>
            <person name="Tapia R."/>
            <person name="Gilna P."/>
            <person name="Schmutz J."/>
            <person name="Larimer F."/>
            <person name="Land M."/>
            <person name="Hauser L."/>
            <person name="Kyrpides N."/>
            <person name="Mikhailova N."/>
            <person name="Janssen P.H."/>
            <person name="Kuske C.R."/>
            <person name="Richardson P."/>
        </authorList>
    </citation>
    <scope>NUCLEOTIDE SEQUENCE</scope>
    <source>
        <strain evidence="3">Ellin6076</strain>
    </source>
</reference>
<dbReference type="HOGENOM" id="CLU_073042_2_1_0"/>
<proteinExistence type="predicted"/>
<organism evidence="3">
    <name type="scientific">Solibacter usitatus (strain Ellin6076)</name>
    <dbReference type="NCBI Taxonomy" id="234267"/>
    <lineage>
        <taxon>Bacteria</taxon>
        <taxon>Pseudomonadati</taxon>
        <taxon>Acidobacteriota</taxon>
        <taxon>Terriglobia</taxon>
        <taxon>Bryobacterales</taxon>
        <taxon>Solibacteraceae</taxon>
        <taxon>Candidatus Solibacter</taxon>
    </lineage>
</organism>
<evidence type="ECO:0000256" key="1">
    <source>
        <dbReference type="SAM" id="SignalP"/>
    </source>
</evidence>
<dbReference type="AlphaFoldDB" id="Q024T5"/>
<gene>
    <name evidence="3" type="ordered locus">Acid_2502</name>
</gene>
<dbReference type="GO" id="GO:0016787">
    <property type="term" value="F:hydrolase activity"/>
    <property type="evidence" value="ECO:0007669"/>
    <property type="project" value="InterPro"/>
</dbReference>
<evidence type="ECO:0000259" key="2">
    <source>
        <dbReference type="Pfam" id="PF06439"/>
    </source>
</evidence>
<sequence length="228" mass="25306" precursor="true">MLVKTLCLIALIGTALHAADGKPLFNGKNLDGWEIIGDGQWTVMADGTVVGQRIGELRKMLVPGGPLTTPKDFKSWVDTQSWLYTTRNDFGEFDLHLEYWTKTSGNSGVSIRDTSRAKWGVTTPPDYTKTPSKIGYEIQINNRFPDPHPSGSIYGFQDAPKDSQKDDEWNAMDIKSRNDKITVSINGRVVAEHAGDPARSKTGPIGLQLHDQFSISQFRNVRITEIGK</sequence>
<dbReference type="Pfam" id="PF06439">
    <property type="entry name" value="3keto-disac_hyd"/>
    <property type="match status" value="1"/>
</dbReference>
<feature type="chain" id="PRO_5004163834" description="3-keto-alpha-glucoside-1,2-lyase/3-keto-2-hydroxy-glucal hydratase domain-containing protein" evidence="1">
    <location>
        <begin position="19"/>
        <end position="228"/>
    </location>
</feature>
<dbReference type="InterPro" id="IPR010496">
    <property type="entry name" value="AL/BT2_dom"/>
</dbReference>
<protein>
    <recommendedName>
        <fullName evidence="2">3-keto-alpha-glucoside-1,2-lyase/3-keto-2-hydroxy-glucal hydratase domain-containing protein</fullName>
    </recommendedName>
</protein>
<name>Q024T5_SOLUE</name>